<feature type="region of interest" description="Disordered" evidence="1">
    <location>
        <begin position="36"/>
        <end position="56"/>
    </location>
</feature>
<evidence type="ECO:0000313" key="3">
    <source>
        <dbReference type="Proteomes" id="UP000031443"/>
    </source>
</evidence>
<protein>
    <submittedName>
        <fullName evidence="2">Uncharacterized protein</fullName>
    </submittedName>
</protein>
<dbReference type="Proteomes" id="UP000031443">
    <property type="component" value="Unassembled WGS sequence"/>
</dbReference>
<dbReference type="EMBL" id="KB520249">
    <property type="protein sequence ID" value="EMP38316.1"/>
    <property type="molecule type" value="Genomic_DNA"/>
</dbReference>
<keyword evidence="3" id="KW-1185">Reference proteome</keyword>
<feature type="region of interest" description="Disordered" evidence="1">
    <location>
        <begin position="73"/>
        <end position="118"/>
    </location>
</feature>
<evidence type="ECO:0000313" key="2">
    <source>
        <dbReference type="EMBL" id="EMP38316.1"/>
    </source>
</evidence>
<accession>M7BKD2</accession>
<evidence type="ECO:0000256" key="1">
    <source>
        <dbReference type="SAM" id="MobiDB-lite"/>
    </source>
</evidence>
<feature type="compositionally biased region" description="Acidic residues" evidence="1">
    <location>
        <begin position="37"/>
        <end position="50"/>
    </location>
</feature>
<proteinExistence type="predicted"/>
<name>M7BKD2_CHEMY</name>
<reference evidence="3" key="1">
    <citation type="journal article" date="2013" name="Nat. Genet.">
        <title>The draft genomes of soft-shell turtle and green sea turtle yield insights into the development and evolution of the turtle-specific body plan.</title>
        <authorList>
            <person name="Wang Z."/>
            <person name="Pascual-Anaya J."/>
            <person name="Zadissa A."/>
            <person name="Li W."/>
            <person name="Niimura Y."/>
            <person name="Huang Z."/>
            <person name="Li C."/>
            <person name="White S."/>
            <person name="Xiong Z."/>
            <person name="Fang D."/>
            <person name="Wang B."/>
            <person name="Ming Y."/>
            <person name="Chen Y."/>
            <person name="Zheng Y."/>
            <person name="Kuraku S."/>
            <person name="Pignatelli M."/>
            <person name="Herrero J."/>
            <person name="Beal K."/>
            <person name="Nozawa M."/>
            <person name="Li Q."/>
            <person name="Wang J."/>
            <person name="Zhang H."/>
            <person name="Yu L."/>
            <person name="Shigenobu S."/>
            <person name="Wang J."/>
            <person name="Liu J."/>
            <person name="Flicek P."/>
            <person name="Searle S."/>
            <person name="Wang J."/>
            <person name="Kuratani S."/>
            <person name="Yin Y."/>
            <person name="Aken B."/>
            <person name="Zhang G."/>
            <person name="Irie N."/>
        </authorList>
    </citation>
    <scope>NUCLEOTIDE SEQUENCE [LARGE SCALE GENOMIC DNA]</scope>
</reference>
<gene>
    <name evidence="2" type="ORF">UY3_04525</name>
</gene>
<organism evidence="2 3">
    <name type="scientific">Chelonia mydas</name>
    <name type="common">Green sea-turtle</name>
    <name type="synonym">Chelonia agassizi</name>
    <dbReference type="NCBI Taxonomy" id="8469"/>
    <lineage>
        <taxon>Eukaryota</taxon>
        <taxon>Metazoa</taxon>
        <taxon>Chordata</taxon>
        <taxon>Craniata</taxon>
        <taxon>Vertebrata</taxon>
        <taxon>Euteleostomi</taxon>
        <taxon>Archelosauria</taxon>
        <taxon>Testudinata</taxon>
        <taxon>Testudines</taxon>
        <taxon>Cryptodira</taxon>
        <taxon>Durocryptodira</taxon>
        <taxon>Americhelydia</taxon>
        <taxon>Chelonioidea</taxon>
        <taxon>Cheloniidae</taxon>
        <taxon>Chelonia</taxon>
    </lineage>
</organism>
<dbReference type="AlphaFoldDB" id="M7BKD2"/>
<sequence>MKLKELWYAYQKTREANGHSGSEPHTCRFYDELHFGDEEDEEEEEEEVEDSAQQASKETIFIENQELFLSWDLEPVYPKPTQSRVPDPSGGEGTSDTPTDLTEAGQEHPGDDEDGYQS</sequence>